<comment type="caution">
    <text evidence="5">The sequence shown here is derived from an EMBL/GenBank/DDBJ whole genome shotgun (WGS) entry which is preliminary data.</text>
</comment>
<dbReference type="PROSITE" id="PS50043">
    <property type="entry name" value="HTH_LUXR_2"/>
    <property type="match status" value="1"/>
</dbReference>
<sequence length="958" mass="103383">MGRGPELEILGGALRRRPAVIMVEGEAGIGKSRLLRETAAAEAARGSRTLMTACHPLRAPFPFGPVLDALRRTGDWLPPPDELNPVTGELLPLLPELTGHLPMPSAGAADPRTERVWCMQAVRALLEAAGPVTLMVEDLQWADEATRDLLLMLARDPPNGLALVLTYRRDKRRRGVPVLGTAYRRPPGISGAEIQLKPLTESDMQQMATAALGPRATPRLVRVLFERSAGLPLVAEEDLITLYERGRSSALFNGAPSDDDDVAGLESSEVPRGLREAVSERVAGLSEAGMAVVQAAAVLAVPAPEALLAEVADLDPEKGTQGLLESLRSAVLIESSPTLYGFRHALDQQAVYRGTVGPRRLELHRRAIKALWAQNIPPLVEIAHHTRALGDRQAWLEQAHAASDQAIALGDEGTAAGILREMLAERSLDPQLRSRAALDLSRIAVNSVDYAATVTALRQIVADPQLHPATRGEIRLNLGLLMYNQATDPYGLHEVEQAVTELEQQRPELAARAMAALAVREGDEPVAEALAWLERAERIMAVSGSRGARAAVHASRISLDAYLGDPEVWQRLDALPRDDDDLEVVRQTARALYNAAEGALLVGHDERAAALLGDCGRLARRVGSLLLDCYSRSTLLVHAYLAGEWAGLEEKYSALRTEFPDMPFLETQRALVCGRLAAARGQLARATEEFTSVAESWSKRGGVYMCITLTGLARARLTDGDAEAAWSVTASARHVVRQKQAWVWAVNLLPVSVEAAVTCGRHREAVELTDEMERGLAGRDAPAAVAELHLCRGILRREADPAAAAEHFDQAAAIYRSIGRPYEEAGAVESTAHVLTGTDPGRAASGLTAAADLYARLGAAFDAARCQERLRALGLSRPSARGRPGYGDALSPREHEVAQLLARGASNKEIAQALFLSPRTVEHHVAHTLTKLGVKSRDAVRGALDRKSREPRTPVNER</sequence>
<dbReference type="Pfam" id="PF00196">
    <property type="entry name" value="GerE"/>
    <property type="match status" value="1"/>
</dbReference>
<dbReference type="PRINTS" id="PR00038">
    <property type="entry name" value="HTHLUXR"/>
</dbReference>
<dbReference type="InterPro" id="IPR011990">
    <property type="entry name" value="TPR-like_helical_dom_sf"/>
</dbReference>
<dbReference type="Gene3D" id="1.10.10.10">
    <property type="entry name" value="Winged helix-like DNA-binding domain superfamily/Winged helix DNA-binding domain"/>
    <property type="match status" value="1"/>
</dbReference>
<dbReference type="GO" id="GO:0005524">
    <property type="term" value="F:ATP binding"/>
    <property type="evidence" value="ECO:0007669"/>
    <property type="project" value="UniProtKB-KW"/>
</dbReference>
<accession>A0A937EQ84</accession>
<keyword evidence="2" id="KW-0067">ATP-binding</keyword>
<feature type="domain" description="HTH luxR-type" evidence="4">
    <location>
        <begin position="883"/>
        <end position="947"/>
    </location>
</feature>
<dbReference type="GO" id="GO:0004016">
    <property type="term" value="F:adenylate cyclase activity"/>
    <property type="evidence" value="ECO:0007669"/>
    <property type="project" value="TreeGrafter"/>
</dbReference>
<dbReference type="Proteomes" id="UP000661858">
    <property type="component" value="Unassembled WGS sequence"/>
</dbReference>
<dbReference type="PANTHER" id="PTHR16305">
    <property type="entry name" value="TESTICULAR SOLUBLE ADENYLYL CYCLASE"/>
    <property type="match status" value="1"/>
</dbReference>
<protein>
    <submittedName>
        <fullName evidence="5">AAA family ATPase</fullName>
    </submittedName>
</protein>
<evidence type="ECO:0000313" key="6">
    <source>
        <dbReference type="Proteomes" id="UP000661858"/>
    </source>
</evidence>
<dbReference type="InterPro" id="IPR027417">
    <property type="entry name" value="P-loop_NTPase"/>
</dbReference>
<evidence type="ECO:0000256" key="3">
    <source>
        <dbReference type="SAM" id="MobiDB-lite"/>
    </source>
</evidence>
<keyword evidence="6" id="KW-1185">Reference proteome</keyword>
<dbReference type="InterPro" id="IPR000792">
    <property type="entry name" value="Tscrpt_reg_LuxR_C"/>
</dbReference>
<reference evidence="5" key="1">
    <citation type="submission" date="2021-01" db="EMBL/GenBank/DDBJ databases">
        <title>WGS of actinomycetes isolated from Thailand.</title>
        <authorList>
            <person name="Thawai C."/>
        </authorList>
    </citation>
    <scope>NUCLEOTIDE SEQUENCE</scope>
    <source>
        <strain evidence="5">RCU-197</strain>
    </source>
</reference>
<evidence type="ECO:0000256" key="1">
    <source>
        <dbReference type="ARBA" id="ARBA00022741"/>
    </source>
</evidence>
<dbReference type="AlphaFoldDB" id="A0A937EQ84"/>
<dbReference type="PANTHER" id="PTHR16305:SF35">
    <property type="entry name" value="TRANSCRIPTIONAL ACTIVATOR DOMAIN"/>
    <property type="match status" value="1"/>
</dbReference>
<dbReference type="PROSITE" id="PS00622">
    <property type="entry name" value="HTH_LUXR_1"/>
    <property type="match status" value="1"/>
</dbReference>
<organism evidence="5 6">
    <name type="scientific">Streptomyces actinomycinicus</name>
    <dbReference type="NCBI Taxonomy" id="1695166"/>
    <lineage>
        <taxon>Bacteria</taxon>
        <taxon>Bacillati</taxon>
        <taxon>Actinomycetota</taxon>
        <taxon>Actinomycetes</taxon>
        <taxon>Kitasatosporales</taxon>
        <taxon>Streptomycetaceae</taxon>
        <taxon>Streptomyces</taxon>
    </lineage>
</organism>
<dbReference type="GO" id="GO:0005737">
    <property type="term" value="C:cytoplasm"/>
    <property type="evidence" value="ECO:0007669"/>
    <property type="project" value="TreeGrafter"/>
</dbReference>
<dbReference type="RefSeq" id="WP_201844103.1">
    <property type="nucleotide sequence ID" value="NZ_JAERRK010000036.1"/>
</dbReference>
<name>A0A937EQ84_9ACTN</name>
<dbReference type="InterPro" id="IPR041664">
    <property type="entry name" value="AAA_16"/>
</dbReference>
<dbReference type="InterPro" id="IPR036388">
    <property type="entry name" value="WH-like_DNA-bd_sf"/>
</dbReference>
<proteinExistence type="predicted"/>
<evidence type="ECO:0000256" key="2">
    <source>
        <dbReference type="ARBA" id="ARBA00022840"/>
    </source>
</evidence>
<dbReference type="Pfam" id="PF13191">
    <property type="entry name" value="AAA_16"/>
    <property type="match status" value="1"/>
</dbReference>
<dbReference type="SUPFAM" id="SSF52540">
    <property type="entry name" value="P-loop containing nucleoside triphosphate hydrolases"/>
    <property type="match status" value="1"/>
</dbReference>
<dbReference type="EMBL" id="JAERRK010000036">
    <property type="protein sequence ID" value="MBL1087562.1"/>
    <property type="molecule type" value="Genomic_DNA"/>
</dbReference>
<dbReference type="Gene3D" id="1.25.40.10">
    <property type="entry name" value="Tetratricopeptide repeat domain"/>
    <property type="match status" value="1"/>
</dbReference>
<dbReference type="CDD" id="cd06170">
    <property type="entry name" value="LuxR_C_like"/>
    <property type="match status" value="1"/>
</dbReference>
<evidence type="ECO:0000313" key="5">
    <source>
        <dbReference type="EMBL" id="MBL1087562.1"/>
    </source>
</evidence>
<dbReference type="GO" id="GO:0003677">
    <property type="term" value="F:DNA binding"/>
    <property type="evidence" value="ECO:0007669"/>
    <property type="project" value="InterPro"/>
</dbReference>
<dbReference type="GO" id="GO:0006355">
    <property type="term" value="P:regulation of DNA-templated transcription"/>
    <property type="evidence" value="ECO:0007669"/>
    <property type="project" value="InterPro"/>
</dbReference>
<feature type="region of interest" description="Disordered" evidence="3">
    <location>
        <begin position="939"/>
        <end position="958"/>
    </location>
</feature>
<dbReference type="SUPFAM" id="SSF46894">
    <property type="entry name" value="C-terminal effector domain of the bipartite response regulators"/>
    <property type="match status" value="1"/>
</dbReference>
<dbReference type="SMART" id="SM00421">
    <property type="entry name" value="HTH_LUXR"/>
    <property type="match status" value="1"/>
</dbReference>
<keyword evidence="1" id="KW-0547">Nucleotide-binding</keyword>
<dbReference type="InterPro" id="IPR016032">
    <property type="entry name" value="Sig_transdc_resp-reg_C-effctor"/>
</dbReference>
<evidence type="ECO:0000259" key="4">
    <source>
        <dbReference type="PROSITE" id="PS50043"/>
    </source>
</evidence>
<gene>
    <name evidence="5" type="ORF">JK359_37460</name>
</gene>